<dbReference type="Proteomes" id="UP000584374">
    <property type="component" value="Unassembled WGS sequence"/>
</dbReference>
<accession>A0A840QJ97</accession>
<dbReference type="EMBL" id="JACHIW010000002">
    <property type="protein sequence ID" value="MBB5158895.1"/>
    <property type="molecule type" value="Genomic_DNA"/>
</dbReference>
<dbReference type="InterPro" id="IPR013424">
    <property type="entry name" value="Ice-binding_C"/>
</dbReference>
<feature type="transmembrane region" description="Helical" evidence="1">
    <location>
        <begin position="80"/>
        <end position="100"/>
    </location>
</feature>
<proteinExistence type="predicted"/>
<dbReference type="InterPro" id="IPR045713">
    <property type="entry name" value="DUF6069"/>
</dbReference>
<keyword evidence="1" id="KW-0812">Transmembrane</keyword>
<name>A0A840QJ97_9PSEU</name>
<keyword evidence="1" id="KW-1133">Transmembrane helix</keyword>
<dbReference type="Pfam" id="PF19545">
    <property type="entry name" value="DUF6069"/>
    <property type="match status" value="1"/>
</dbReference>
<dbReference type="NCBIfam" id="TIGR02595">
    <property type="entry name" value="PEP_CTERM"/>
    <property type="match status" value="1"/>
</dbReference>
<reference evidence="2 3" key="1">
    <citation type="submission" date="2020-08" db="EMBL/GenBank/DDBJ databases">
        <title>Sequencing the genomes of 1000 actinobacteria strains.</title>
        <authorList>
            <person name="Klenk H.-P."/>
        </authorList>
    </citation>
    <scope>NUCLEOTIDE SEQUENCE [LARGE SCALE GENOMIC DNA]</scope>
    <source>
        <strain evidence="2 3">DSM 45584</strain>
    </source>
</reference>
<evidence type="ECO:0000313" key="2">
    <source>
        <dbReference type="EMBL" id="MBB5158895.1"/>
    </source>
</evidence>
<feature type="transmembrane region" description="Helical" evidence="1">
    <location>
        <begin position="50"/>
        <end position="68"/>
    </location>
</feature>
<protein>
    <submittedName>
        <fullName evidence="2">Uncharacterized protein</fullName>
    </submittedName>
</protein>
<sequence>MSNRPNNTTAIAAIALAAVVASAINLAVGTLTHASGAMPPMEFMGLEPVVYLPSTVFGVIAGAIGWAVIRRRAKHPEPLLRRLVPIVVGVSFIPDLVLYFVASMPFIPVLALMVMHIVIAAISVPVYQRVLPVPDPTPSSSPT</sequence>
<dbReference type="RefSeq" id="WP_184730955.1">
    <property type="nucleotide sequence ID" value="NZ_JACHIW010000002.1"/>
</dbReference>
<keyword evidence="3" id="KW-1185">Reference proteome</keyword>
<feature type="transmembrane region" description="Helical" evidence="1">
    <location>
        <begin position="106"/>
        <end position="127"/>
    </location>
</feature>
<evidence type="ECO:0000256" key="1">
    <source>
        <dbReference type="SAM" id="Phobius"/>
    </source>
</evidence>
<organism evidence="2 3">
    <name type="scientific">Saccharopolyspora phatthalungensis</name>
    <dbReference type="NCBI Taxonomy" id="664693"/>
    <lineage>
        <taxon>Bacteria</taxon>
        <taxon>Bacillati</taxon>
        <taxon>Actinomycetota</taxon>
        <taxon>Actinomycetes</taxon>
        <taxon>Pseudonocardiales</taxon>
        <taxon>Pseudonocardiaceae</taxon>
        <taxon>Saccharopolyspora</taxon>
    </lineage>
</organism>
<dbReference type="AlphaFoldDB" id="A0A840QJ97"/>
<evidence type="ECO:0000313" key="3">
    <source>
        <dbReference type="Proteomes" id="UP000584374"/>
    </source>
</evidence>
<comment type="caution">
    <text evidence="2">The sequence shown here is derived from an EMBL/GenBank/DDBJ whole genome shotgun (WGS) entry which is preliminary data.</text>
</comment>
<gene>
    <name evidence="2" type="ORF">BJ970_006494</name>
</gene>
<keyword evidence="1" id="KW-0472">Membrane</keyword>